<dbReference type="Pfam" id="PF07238">
    <property type="entry name" value="PilZ"/>
    <property type="match status" value="1"/>
</dbReference>
<organism evidence="2 3">
    <name type="scientific">Rhizobium halophytocola</name>
    <dbReference type="NCBI Taxonomy" id="735519"/>
    <lineage>
        <taxon>Bacteria</taxon>
        <taxon>Pseudomonadati</taxon>
        <taxon>Pseudomonadota</taxon>
        <taxon>Alphaproteobacteria</taxon>
        <taxon>Hyphomicrobiales</taxon>
        <taxon>Rhizobiaceae</taxon>
        <taxon>Rhizobium/Agrobacterium group</taxon>
        <taxon>Rhizobium</taxon>
    </lineage>
</organism>
<accession>A0ABS4DVV5</accession>
<reference evidence="2 3" key="1">
    <citation type="submission" date="2021-03" db="EMBL/GenBank/DDBJ databases">
        <title>Genomic Encyclopedia of Type Strains, Phase IV (KMG-IV): sequencing the most valuable type-strain genomes for metagenomic binning, comparative biology and taxonomic classification.</title>
        <authorList>
            <person name="Goeker M."/>
        </authorList>
    </citation>
    <scope>NUCLEOTIDE SEQUENCE [LARGE SCALE GENOMIC DNA]</scope>
    <source>
        <strain evidence="2 3">DSM 21600</strain>
    </source>
</reference>
<name>A0ABS4DVV5_9HYPH</name>
<dbReference type="RefSeq" id="WP_209943228.1">
    <property type="nucleotide sequence ID" value="NZ_JAGGJU010000003.1"/>
</dbReference>
<dbReference type="SUPFAM" id="SSF141371">
    <property type="entry name" value="PilZ domain-like"/>
    <property type="match status" value="1"/>
</dbReference>
<evidence type="ECO:0000313" key="3">
    <source>
        <dbReference type="Proteomes" id="UP000759443"/>
    </source>
</evidence>
<dbReference type="InterPro" id="IPR009875">
    <property type="entry name" value="PilZ_domain"/>
</dbReference>
<evidence type="ECO:0000259" key="1">
    <source>
        <dbReference type="Pfam" id="PF07238"/>
    </source>
</evidence>
<feature type="domain" description="PilZ" evidence="1">
    <location>
        <begin position="9"/>
        <end position="91"/>
    </location>
</feature>
<evidence type="ECO:0000313" key="2">
    <source>
        <dbReference type="EMBL" id="MBP1849824.1"/>
    </source>
</evidence>
<dbReference type="Proteomes" id="UP000759443">
    <property type="component" value="Unassembled WGS sequence"/>
</dbReference>
<dbReference type="EMBL" id="JAGGJU010000003">
    <property type="protein sequence ID" value="MBP1849824.1"/>
    <property type="molecule type" value="Genomic_DNA"/>
</dbReference>
<protein>
    <recommendedName>
        <fullName evidence="1">PilZ domain-containing protein</fullName>
    </recommendedName>
</protein>
<keyword evidence="3" id="KW-1185">Reference proteome</keyword>
<comment type="caution">
    <text evidence="2">The sequence shown here is derived from an EMBL/GenBank/DDBJ whole genome shotgun (WGS) entry which is preliminary data.</text>
</comment>
<proteinExistence type="predicted"/>
<gene>
    <name evidence="2" type="ORF">J2Z17_001245</name>
</gene>
<sequence>MQHQLDIKTRAAKRERCRLDVEVHYFNQQAAARVVDLSEHGLALDLAAPLPAAKGSSIRITNPELGVLEGTVQWSHRHRLGVKFKTSSNSSAQVNSYFRFFHAEIRPVLVR</sequence>
<dbReference type="Gene3D" id="2.40.10.220">
    <property type="entry name" value="predicted glycosyltransferase like domains"/>
    <property type="match status" value="1"/>
</dbReference>